<protein>
    <submittedName>
        <fullName evidence="1">Uncharacterized protein</fullName>
    </submittedName>
</protein>
<keyword evidence="2" id="KW-1185">Reference proteome</keyword>
<dbReference type="EMBL" id="JAHHUM010002344">
    <property type="protein sequence ID" value="KAK5604444.1"/>
    <property type="molecule type" value="Genomic_DNA"/>
</dbReference>
<comment type="caution">
    <text evidence="1">The sequence shown here is derived from an EMBL/GenBank/DDBJ whole genome shotgun (WGS) entry which is preliminary data.</text>
</comment>
<accession>A0AAV9R6L5</accession>
<gene>
    <name evidence="1" type="ORF">CRENBAI_017220</name>
</gene>
<organism evidence="1 2">
    <name type="scientific">Crenichthys baileyi</name>
    <name type="common">White River springfish</name>
    <dbReference type="NCBI Taxonomy" id="28760"/>
    <lineage>
        <taxon>Eukaryota</taxon>
        <taxon>Metazoa</taxon>
        <taxon>Chordata</taxon>
        <taxon>Craniata</taxon>
        <taxon>Vertebrata</taxon>
        <taxon>Euteleostomi</taxon>
        <taxon>Actinopterygii</taxon>
        <taxon>Neopterygii</taxon>
        <taxon>Teleostei</taxon>
        <taxon>Neoteleostei</taxon>
        <taxon>Acanthomorphata</taxon>
        <taxon>Ovalentaria</taxon>
        <taxon>Atherinomorphae</taxon>
        <taxon>Cyprinodontiformes</taxon>
        <taxon>Goodeidae</taxon>
        <taxon>Crenichthys</taxon>
    </lineage>
</organism>
<evidence type="ECO:0000313" key="1">
    <source>
        <dbReference type="EMBL" id="KAK5604444.1"/>
    </source>
</evidence>
<dbReference type="Proteomes" id="UP001311232">
    <property type="component" value="Unassembled WGS sequence"/>
</dbReference>
<sequence length="126" mass="13475">MASLAGVASQSPTLVIQGFCSTSCPSENRILNQIDPAVSLPTIPASGPAALRTPLGRDLTLVHLRVHPSALYTPTKTLQLKDPIKEEAQQLTLSDCLCHCGQTNTSNRLSAPPDMKILILCRTSQK</sequence>
<name>A0AAV9R6L5_9TELE</name>
<evidence type="ECO:0000313" key="2">
    <source>
        <dbReference type="Proteomes" id="UP001311232"/>
    </source>
</evidence>
<reference evidence="1 2" key="1">
    <citation type="submission" date="2021-06" db="EMBL/GenBank/DDBJ databases">
        <authorList>
            <person name="Palmer J.M."/>
        </authorList>
    </citation>
    <scope>NUCLEOTIDE SEQUENCE [LARGE SCALE GENOMIC DNA]</scope>
    <source>
        <strain evidence="1 2">MEX-2019</strain>
        <tissue evidence="1">Muscle</tissue>
    </source>
</reference>
<proteinExistence type="predicted"/>
<dbReference type="AlphaFoldDB" id="A0AAV9R6L5"/>